<dbReference type="EMBL" id="GISG01274358">
    <property type="protein sequence ID" value="MBA4677281.1"/>
    <property type="molecule type" value="Transcribed_RNA"/>
</dbReference>
<reference evidence="2" key="2">
    <citation type="submission" date="2020-07" db="EMBL/GenBank/DDBJ databases">
        <authorList>
            <person name="Vera ALvarez R."/>
            <person name="Arias-Moreno D.M."/>
            <person name="Jimenez-Jacinto V."/>
            <person name="Jimenez-Bremont J.F."/>
            <person name="Swaminathan K."/>
            <person name="Moose S.P."/>
            <person name="Guerrero-Gonzalez M.L."/>
            <person name="Marino-Ramirez L."/>
            <person name="Landsman D."/>
            <person name="Rodriguez-Kessler M."/>
            <person name="Delgado-Sanchez P."/>
        </authorList>
    </citation>
    <scope>NUCLEOTIDE SEQUENCE</scope>
    <source>
        <tissue evidence="2">Cladode</tissue>
    </source>
</reference>
<sequence>MGLFLLVANGMYALSRVTGHITKFGHSIFHSWLNSLQRSRWAGSLTYATDSQCYTWCRTLMNFSSFSVILYAVCCFHFIIIAILISKSCLYSYILHRCS</sequence>
<keyword evidence="1" id="KW-1133">Transmembrane helix</keyword>
<keyword evidence="1" id="KW-0472">Membrane</keyword>
<keyword evidence="1" id="KW-0812">Transmembrane</keyword>
<protein>
    <submittedName>
        <fullName evidence="2">Uncharacterized protein</fullName>
    </submittedName>
</protein>
<proteinExistence type="predicted"/>
<organism evidence="2">
    <name type="scientific">Opuntia streptacantha</name>
    <name type="common">Prickly pear cactus</name>
    <name type="synonym">Opuntia cardona</name>
    <dbReference type="NCBI Taxonomy" id="393608"/>
    <lineage>
        <taxon>Eukaryota</taxon>
        <taxon>Viridiplantae</taxon>
        <taxon>Streptophyta</taxon>
        <taxon>Embryophyta</taxon>
        <taxon>Tracheophyta</taxon>
        <taxon>Spermatophyta</taxon>
        <taxon>Magnoliopsida</taxon>
        <taxon>eudicotyledons</taxon>
        <taxon>Gunneridae</taxon>
        <taxon>Pentapetalae</taxon>
        <taxon>Caryophyllales</taxon>
        <taxon>Cactineae</taxon>
        <taxon>Cactaceae</taxon>
        <taxon>Opuntioideae</taxon>
        <taxon>Opuntia</taxon>
    </lineage>
</organism>
<dbReference type="AlphaFoldDB" id="A0A7C9ERN3"/>
<evidence type="ECO:0000313" key="2">
    <source>
        <dbReference type="EMBL" id="MBA4677281.1"/>
    </source>
</evidence>
<evidence type="ECO:0000256" key="1">
    <source>
        <dbReference type="SAM" id="Phobius"/>
    </source>
</evidence>
<reference evidence="2" key="1">
    <citation type="journal article" date="2013" name="J. Plant Res.">
        <title>Effect of fungi and light on seed germination of three Opuntia species from semiarid lands of central Mexico.</title>
        <authorList>
            <person name="Delgado-Sanchez P."/>
            <person name="Jimenez-Bremont J.F."/>
            <person name="Guerrero-Gonzalez Mde L."/>
            <person name="Flores J."/>
        </authorList>
    </citation>
    <scope>NUCLEOTIDE SEQUENCE</scope>
    <source>
        <tissue evidence="2">Cladode</tissue>
    </source>
</reference>
<name>A0A7C9ERN3_OPUST</name>
<accession>A0A7C9ERN3</accession>
<feature type="transmembrane region" description="Helical" evidence="1">
    <location>
        <begin position="68"/>
        <end position="94"/>
    </location>
</feature>